<sequence length="58" mass="7062">MRACYKFLQSSLFIFTSFNHWVTAVLRYIFNDFSQSYQLQCLFYWSVILLIFAFNCIL</sequence>
<evidence type="ECO:0000313" key="2">
    <source>
        <dbReference type="EMBL" id="KOF89575.1"/>
    </source>
</evidence>
<organism evidence="2">
    <name type="scientific">Octopus bimaculoides</name>
    <name type="common">California two-spotted octopus</name>
    <dbReference type="NCBI Taxonomy" id="37653"/>
    <lineage>
        <taxon>Eukaryota</taxon>
        <taxon>Metazoa</taxon>
        <taxon>Spiralia</taxon>
        <taxon>Lophotrochozoa</taxon>
        <taxon>Mollusca</taxon>
        <taxon>Cephalopoda</taxon>
        <taxon>Coleoidea</taxon>
        <taxon>Octopodiformes</taxon>
        <taxon>Octopoda</taxon>
        <taxon>Incirrata</taxon>
        <taxon>Octopodidae</taxon>
        <taxon>Octopus</taxon>
    </lineage>
</organism>
<name>A0A0L8HLC3_OCTBM</name>
<dbReference type="AlphaFoldDB" id="A0A0L8HLC3"/>
<evidence type="ECO:0000256" key="1">
    <source>
        <dbReference type="SAM" id="Phobius"/>
    </source>
</evidence>
<proteinExistence type="predicted"/>
<protein>
    <submittedName>
        <fullName evidence="2">Uncharacterized protein</fullName>
    </submittedName>
</protein>
<gene>
    <name evidence="2" type="ORF">OCBIM_22012860mg</name>
</gene>
<feature type="transmembrane region" description="Helical" evidence="1">
    <location>
        <begin position="12"/>
        <end position="30"/>
    </location>
</feature>
<dbReference type="EMBL" id="KQ417945">
    <property type="protein sequence ID" value="KOF89575.1"/>
    <property type="molecule type" value="Genomic_DNA"/>
</dbReference>
<accession>A0A0L8HLC3</accession>
<reference evidence="2" key="1">
    <citation type="submission" date="2015-07" db="EMBL/GenBank/DDBJ databases">
        <title>MeaNS - Measles Nucleotide Surveillance Program.</title>
        <authorList>
            <person name="Tran T."/>
            <person name="Druce J."/>
        </authorList>
    </citation>
    <scope>NUCLEOTIDE SEQUENCE</scope>
    <source>
        <strain evidence="2">UCB-OBI-ISO-001</strain>
        <tissue evidence="2">Gonad</tissue>
    </source>
</reference>
<feature type="transmembrane region" description="Helical" evidence="1">
    <location>
        <begin position="36"/>
        <end position="57"/>
    </location>
</feature>
<keyword evidence="1" id="KW-0472">Membrane</keyword>
<keyword evidence="1" id="KW-0812">Transmembrane</keyword>
<keyword evidence="1" id="KW-1133">Transmembrane helix</keyword>